<keyword evidence="1" id="KW-0677">Repeat</keyword>
<proteinExistence type="predicted"/>
<dbReference type="PANTHER" id="PTHR45586">
    <property type="entry name" value="TPR REPEAT-CONTAINING PROTEIN PA4667"/>
    <property type="match status" value="1"/>
</dbReference>
<dbReference type="AlphaFoldDB" id="A0A538UC58"/>
<name>A0A538UC58_UNCEI</name>
<evidence type="ECO:0000256" key="1">
    <source>
        <dbReference type="ARBA" id="ARBA00022737"/>
    </source>
</evidence>
<dbReference type="Gene3D" id="1.25.40.10">
    <property type="entry name" value="Tetratricopeptide repeat domain"/>
    <property type="match status" value="2"/>
</dbReference>
<keyword evidence="2" id="KW-0802">TPR repeat</keyword>
<dbReference type="SUPFAM" id="SSF48452">
    <property type="entry name" value="TPR-like"/>
    <property type="match status" value="1"/>
</dbReference>
<comment type="caution">
    <text evidence="3">The sequence shown here is derived from an EMBL/GenBank/DDBJ whole genome shotgun (WGS) entry which is preliminary data.</text>
</comment>
<organism evidence="3 4">
    <name type="scientific">Eiseniibacteriota bacterium</name>
    <dbReference type="NCBI Taxonomy" id="2212470"/>
    <lineage>
        <taxon>Bacteria</taxon>
        <taxon>Candidatus Eiseniibacteriota</taxon>
    </lineage>
</organism>
<accession>A0A538UC58</accession>
<dbReference type="EMBL" id="VBPB01000067">
    <property type="protein sequence ID" value="TMQ73498.1"/>
    <property type="molecule type" value="Genomic_DNA"/>
</dbReference>
<evidence type="ECO:0000256" key="2">
    <source>
        <dbReference type="ARBA" id="ARBA00022803"/>
    </source>
</evidence>
<sequence>MTELAPVLAAAGATDEAKALGAAIERLEAERAQAPQASRLLAACDAASQAGDFARAEGLAREALALAPDDPDLLFRRGHALVQLGQPEAAEQSLRAALAQREAQLVWRRGVGEPYQAELLLGILASGRGAFDEGIAHFTRARDLDPYLTGAYRLLAATYEVMGRREQARRAVTAGLAIDPRSAPLHEIDRRLGGAP</sequence>
<dbReference type="InterPro" id="IPR051012">
    <property type="entry name" value="CellSynth/LPSAsmb/PSIAsmb"/>
</dbReference>
<dbReference type="Proteomes" id="UP000319771">
    <property type="component" value="Unassembled WGS sequence"/>
</dbReference>
<gene>
    <name evidence="3" type="ORF">E6K81_04490</name>
</gene>
<protein>
    <submittedName>
        <fullName evidence="3">Tetratricopeptide repeat protein</fullName>
    </submittedName>
</protein>
<dbReference type="Pfam" id="PF14559">
    <property type="entry name" value="TPR_19"/>
    <property type="match status" value="2"/>
</dbReference>
<reference evidence="3 4" key="1">
    <citation type="journal article" date="2019" name="Nat. Microbiol.">
        <title>Mediterranean grassland soil C-N compound turnover is dependent on rainfall and depth, and is mediated by genomically divergent microorganisms.</title>
        <authorList>
            <person name="Diamond S."/>
            <person name="Andeer P.F."/>
            <person name="Li Z."/>
            <person name="Crits-Christoph A."/>
            <person name="Burstein D."/>
            <person name="Anantharaman K."/>
            <person name="Lane K.R."/>
            <person name="Thomas B.C."/>
            <person name="Pan C."/>
            <person name="Northen T.R."/>
            <person name="Banfield J.F."/>
        </authorList>
    </citation>
    <scope>NUCLEOTIDE SEQUENCE [LARGE SCALE GENOMIC DNA]</scope>
    <source>
        <strain evidence="3">WS_11</strain>
    </source>
</reference>
<evidence type="ECO:0000313" key="4">
    <source>
        <dbReference type="Proteomes" id="UP000319771"/>
    </source>
</evidence>
<dbReference type="PANTHER" id="PTHR45586:SF1">
    <property type="entry name" value="LIPOPOLYSACCHARIDE ASSEMBLY PROTEIN B"/>
    <property type="match status" value="1"/>
</dbReference>
<dbReference type="SMART" id="SM00028">
    <property type="entry name" value="TPR"/>
    <property type="match status" value="4"/>
</dbReference>
<dbReference type="InterPro" id="IPR019734">
    <property type="entry name" value="TPR_rpt"/>
</dbReference>
<evidence type="ECO:0000313" key="3">
    <source>
        <dbReference type="EMBL" id="TMQ73498.1"/>
    </source>
</evidence>
<dbReference type="InterPro" id="IPR011990">
    <property type="entry name" value="TPR-like_helical_dom_sf"/>
</dbReference>